<comment type="caution">
    <text evidence="3">The sequence shown here is derived from an EMBL/GenBank/DDBJ whole genome shotgun (WGS) entry which is preliminary data.</text>
</comment>
<protein>
    <submittedName>
        <fullName evidence="3">Uncharacterized protein</fullName>
    </submittedName>
</protein>
<sequence>MGSVETYGLDWEKAEKATLNKSAKFVVHLVAKVASKKDLAKYSRNWKFEKRVRVDESGKWTSDKRGLTAFFIWLSLRTSNPKCSLQDIYIPALNQTANSTLTNHNITLNLKFKNVMKDKSVRYDDLNLTLLYYSKNNSQTVGNKIMKGFKQGHSGKSHKQETVEAFGVPWDEAEDAAKNKSAVFGVSLSTKIKFKIMFWYTKKHHWRFEANVTVDDTGKCSDGGVPRPRWWCPVAGFLVILYFTDLMF</sequence>
<dbReference type="EMBL" id="BAABME010005247">
    <property type="protein sequence ID" value="GAA0165082.1"/>
    <property type="molecule type" value="Genomic_DNA"/>
</dbReference>
<keyword evidence="4" id="KW-1185">Reference proteome</keyword>
<dbReference type="GO" id="GO:0098542">
    <property type="term" value="P:defense response to other organism"/>
    <property type="evidence" value="ECO:0007669"/>
    <property type="project" value="InterPro"/>
</dbReference>
<dbReference type="InterPro" id="IPR044839">
    <property type="entry name" value="NDR1-like"/>
</dbReference>
<evidence type="ECO:0000256" key="2">
    <source>
        <dbReference type="ARBA" id="ARBA00023136"/>
    </source>
</evidence>
<keyword evidence="2" id="KW-0472">Membrane</keyword>
<evidence type="ECO:0000313" key="3">
    <source>
        <dbReference type="EMBL" id="GAA0165082.1"/>
    </source>
</evidence>
<dbReference type="Proteomes" id="UP001454036">
    <property type="component" value="Unassembled WGS sequence"/>
</dbReference>
<comment type="subcellular location">
    <subcellularLocation>
        <location evidence="1">Membrane</location>
    </subcellularLocation>
</comment>
<accession>A0AAV3QLY3</accession>
<gene>
    <name evidence="3" type="ORF">LIER_20575</name>
</gene>
<evidence type="ECO:0000256" key="1">
    <source>
        <dbReference type="ARBA" id="ARBA00004370"/>
    </source>
</evidence>
<dbReference type="AlphaFoldDB" id="A0AAV3QLY3"/>
<dbReference type="PANTHER" id="PTHR31415:SF52">
    <property type="entry name" value="LATE EMBRYOGENESIS ABUNDANT (LEA) HYDROXYPROLINE-RICH GLYCOPROTEIN FAMILY-RELATED"/>
    <property type="match status" value="1"/>
</dbReference>
<name>A0AAV3QLY3_LITER</name>
<dbReference type="GO" id="GO:0005886">
    <property type="term" value="C:plasma membrane"/>
    <property type="evidence" value="ECO:0007669"/>
    <property type="project" value="TreeGrafter"/>
</dbReference>
<evidence type="ECO:0000313" key="4">
    <source>
        <dbReference type="Proteomes" id="UP001454036"/>
    </source>
</evidence>
<organism evidence="3 4">
    <name type="scientific">Lithospermum erythrorhizon</name>
    <name type="common">Purple gromwell</name>
    <name type="synonym">Lithospermum officinale var. erythrorhizon</name>
    <dbReference type="NCBI Taxonomy" id="34254"/>
    <lineage>
        <taxon>Eukaryota</taxon>
        <taxon>Viridiplantae</taxon>
        <taxon>Streptophyta</taxon>
        <taxon>Embryophyta</taxon>
        <taxon>Tracheophyta</taxon>
        <taxon>Spermatophyta</taxon>
        <taxon>Magnoliopsida</taxon>
        <taxon>eudicotyledons</taxon>
        <taxon>Gunneridae</taxon>
        <taxon>Pentapetalae</taxon>
        <taxon>asterids</taxon>
        <taxon>lamiids</taxon>
        <taxon>Boraginales</taxon>
        <taxon>Boraginaceae</taxon>
        <taxon>Boraginoideae</taxon>
        <taxon>Lithospermeae</taxon>
        <taxon>Lithospermum</taxon>
    </lineage>
</organism>
<dbReference type="PANTHER" id="PTHR31415">
    <property type="entry name" value="OS05G0367900 PROTEIN"/>
    <property type="match status" value="1"/>
</dbReference>
<dbReference type="GO" id="GO:0009506">
    <property type="term" value="C:plasmodesma"/>
    <property type="evidence" value="ECO:0007669"/>
    <property type="project" value="TreeGrafter"/>
</dbReference>
<proteinExistence type="predicted"/>
<reference evidence="3 4" key="1">
    <citation type="submission" date="2024-01" db="EMBL/GenBank/DDBJ databases">
        <title>The complete chloroplast genome sequence of Lithospermum erythrorhizon: insights into the phylogenetic relationship among Boraginaceae species and the maternal lineages of purple gromwells.</title>
        <authorList>
            <person name="Okada T."/>
            <person name="Watanabe K."/>
        </authorList>
    </citation>
    <scope>NUCLEOTIDE SEQUENCE [LARGE SCALE GENOMIC DNA]</scope>
</reference>